<dbReference type="STRING" id="1265313.HRUBRA_00857"/>
<gene>
    <name evidence="1" type="ORF">HRUBRA_00857</name>
</gene>
<dbReference type="PANTHER" id="PTHR48228">
    <property type="entry name" value="SUCCINYL-COA--D-CITRAMALATE COA-TRANSFERASE"/>
    <property type="match status" value="1"/>
</dbReference>
<accession>A0A095VTX3</accession>
<protein>
    <submittedName>
        <fullName evidence="1">Alpha-methylacyl-CoA racemase</fullName>
        <ecNumber evidence="1">5.1.99.4</ecNumber>
    </submittedName>
</protein>
<dbReference type="PANTHER" id="PTHR48228:SF5">
    <property type="entry name" value="ALPHA-METHYLACYL-COA RACEMASE"/>
    <property type="match status" value="1"/>
</dbReference>
<dbReference type="RefSeq" id="WP_035514543.1">
    <property type="nucleotide sequence ID" value="NZ_KN234749.1"/>
</dbReference>
<dbReference type="PATRIC" id="fig|1265313.6.peg.850"/>
<dbReference type="Gene3D" id="3.40.50.10540">
    <property type="entry name" value="Crotonobetainyl-coa:carnitine coa-transferase, domain 1"/>
    <property type="match status" value="1"/>
</dbReference>
<sequence length="377" mass="41035">MKLDGVKVLDLSMFLPGPVITQLMVDHGAQVIRVEPPGGEPSRSFGPFDESGESIWYRNTHRGKRSLELDLKTDVDRATLLELAKEADIFIEGFRAGVVRKLGVDAETLCALNPRLIYCSLSAFGQAGPLSVKASHDMGAQAYTGFLALNDNGDGVPVVPGMPSADMASALTGLSAILMALYRRETTGVGDIIDANMYDALMAWTAHLSGPVFHDRTAPTTRTHRSIGGSAFYNLYETADGRHIALTGRELKFAEALLSALGRGELLELAREDPGPGQQRLISELRTIFAGKSFEEWCAFLADVEVSWAPVLDMAEAFDHPHARARGMLFEDDRGVELPGTPLKFQREPGRVRTQAPALNEFAGEAADRGWDYDSKD</sequence>
<keyword evidence="2" id="KW-1185">Reference proteome</keyword>
<dbReference type="InterPro" id="IPR044855">
    <property type="entry name" value="CoA-Trfase_III_dom3_sf"/>
</dbReference>
<dbReference type="AlphaFoldDB" id="A0A095VTX3"/>
<dbReference type="Proteomes" id="UP000029640">
    <property type="component" value="Unassembled WGS sequence"/>
</dbReference>
<dbReference type="InterPro" id="IPR050509">
    <property type="entry name" value="CoA-transferase_III"/>
</dbReference>
<proteinExistence type="predicted"/>
<keyword evidence="1" id="KW-0413">Isomerase</keyword>
<dbReference type="HOGENOM" id="CLU_033975_2_1_6"/>
<organism evidence="1 2">
    <name type="scientific">Pseudohaliea rubra DSM 19751</name>
    <dbReference type="NCBI Taxonomy" id="1265313"/>
    <lineage>
        <taxon>Bacteria</taxon>
        <taxon>Pseudomonadati</taxon>
        <taxon>Pseudomonadota</taxon>
        <taxon>Gammaproteobacteria</taxon>
        <taxon>Cellvibrionales</taxon>
        <taxon>Halieaceae</taxon>
        <taxon>Pseudohaliea</taxon>
    </lineage>
</organism>
<evidence type="ECO:0000313" key="1">
    <source>
        <dbReference type="EMBL" id="KGE04518.1"/>
    </source>
</evidence>
<comment type="caution">
    <text evidence="1">The sequence shown here is derived from an EMBL/GenBank/DDBJ whole genome shotgun (WGS) entry which is preliminary data.</text>
</comment>
<dbReference type="EMBL" id="AUVB01000024">
    <property type="protein sequence ID" value="KGE04518.1"/>
    <property type="molecule type" value="Genomic_DNA"/>
</dbReference>
<dbReference type="GO" id="GO:0008111">
    <property type="term" value="F:alpha-methylacyl-CoA racemase activity"/>
    <property type="evidence" value="ECO:0007669"/>
    <property type="project" value="UniProtKB-EC"/>
</dbReference>
<name>A0A095VTX3_9GAMM</name>
<dbReference type="InterPro" id="IPR023606">
    <property type="entry name" value="CoA-Trfase_III_dom_1_sf"/>
</dbReference>
<reference evidence="1 2" key="1">
    <citation type="journal article" date="2014" name="Genome Announc.">
        <title>Genome Sequence of Gammaproteobacterial Pseudohaliea rubra Type Strain DSM 19751, Isolated from Coastal Seawater of the Mediterranean Sea.</title>
        <authorList>
            <person name="Spring S."/>
            <person name="Fiebig A."/>
            <person name="Riedel T."/>
            <person name="Goker M."/>
            <person name="Klenk H.P."/>
        </authorList>
    </citation>
    <scope>NUCLEOTIDE SEQUENCE [LARGE SCALE GENOMIC DNA]</scope>
    <source>
        <strain evidence="1 2">DSM 19751</strain>
    </source>
</reference>
<evidence type="ECO:0000313" key="2">
    <source>
        <dbReference type="Proteomes" id="UP000029640"/>
    </source>
</evidence>
<dbReference type="Pfam" id="PF02515">
    <property type="entry name" value="CoA_transf_3"/>
    <property type="match status" value="1"/>
</dbReference>
<dbReference type="OrthoDB" id="9058532at2"/>
<dbReference type="SUPFAM" id="SSF89796">
    <property type="entry name" value="CoA-transferase family III (CaiB/BaiF)"/>
    <property type="match status" value="1"/>
</dbReference>
<dbReference type="EC" id="5.1.99.4" evidence="1"/>
<dbReference type="Gene3D" id="3.30.1540.10">
    <property type="entry name" value="formyl-coa transferase, domain 3"/>
    <property type="match status" value="1"/>
</dbReference>
<dbReference type="InterPro" id="IPR003673">
    <property type="entry name" value="CoA-Trfase_fam_III"/>
</dbReference>
<dbReference type="eggNOG" id="COG1804">
    <property type="taxonomic scope" value="Bacteria"/>
</dbReference>